<dbReference type="FunFam" id="3.65.10.10:FF:000001">
    <property type="entry name" value="UDP-N-acetylglucosamine 1-carboxyvinyltransferase"/>
    <property type="match status" value="1"/>
</dbReference>
<evidence type="ECO:0000313" key="15">
    <source>
        <dbReference type="EMBL" id="ARC53497.1"/>
    </source>
</evidence>
<dbReference type="NCBIfam" id="NF006873">
    <property type="entry name" value="PRK09369.1"/>
    <property type="match status" value="1"/>
</dbReference>
<dbReference type="GO" id="GO:0005737">
    <property type="term" value="C:cytoplasm"/>
    <property type="evidence" value="ECO:0007669"/>
    <property type="project" value="UniProtKB-SubCell"/>
</dbReference>
<feature type="modified residue" description="2-(S-cysteinyl)pyruvic acid O-phosphothioketal" evidence="13">
    <location>
        <position position="116"/>
    </location>
</feature>
<protein>
    <recommendedName>
        <fullName evidence="13">UDP-N-acetylglucosamine 1-carboxyvinyltransferase</fullName>
        <ecNumber evidence="13">2.5.1.7</ecNumber>
    </recommendedName>
    <alternativeName>
        <fullName evidence="13">Enoylpyruvate transferase</fullName>
    </alternativeName>
    <alternativeName>
        <fullName evidence="13">UDP-N-acetylglucosamine enolpyruvyl transferase</fullName>
        <shortName evidence="13">EPT</shortName>
    </alternativeName>
</protein>
<evidence type="ECO:0000256" key="1">
    <source>
        <dbReference type="ARBA" id="ARBA00004496"/>
    </source>
</evidence>
<evidence type="ECO:0000256" key="12">
    <source>
        <dbReference type="ARBA" id="ARBA00047527"/>
    </source>
</evidence>
<dbReference type="InterPro" id="IPR001986">
    <property type="entry name" value="Enolpyruvate_Tfrase_dom"/>
</dbReference>
<keyword evidence="9 13" id="KW-0961">Cell wall biogenesis/degradation</keyword>
<comment type="catalytic activity">
    <reaction evidence="12 13">
        <text>phosphoenolpyruvate + UDP-N-acetyl-alpha-D-glucosamine = UDP-N-acetyl-3-O-(1-carboxyvinyl)-alpha-D-glucosamine + phosphate</text>
        <dbReference type="Rhea" id="RHEA:18681"/>
        <dbReference type="ChEBI" id="CHEBI:43474"/>
        <dbReference type="ChEBI" id="CHEBI:57705"/>
        <dbReference type="ChEBI" id="CHEBI:58702"/>
        <dbReference type="ChEBI" id="CHEBI:68483"/>
        <dbReference type="EC" id="2.5.1.7"/>
    </reaction>
</comment>
<dbReference type="SUPFAM" id="SSF55205">
    <property type="entry name" value="EPT/RTPC-like"/>
    <property type="match status" value="1"/>
</dbReference>
<feature type="binding site" evidence="13">
    <location>
        <begin position="121"/>
        <end position="125"/>
    </location>
    <ligand>
        <name>UDP-N-acetyl-alpha-D-glucosamine</name>
        <dbReference type="ChEBI" id="CHEBI:57705"/>
    </ligand>
</feature>
<comment type="subcellular location">
    <subcellularLocation>
        <location evidence="1 13">Cytoplasm</location>
    </subcellularLocation>
</comment>
<proteinExistence type="inferred from homology"/>
<dbReference type="InterPro" id="IPR005750">
    <property type="entry name" value="UDP_GlcNAc_COvinyl_MurA"/>
</dbReference>
<keyword evidence="7 13" id="KW-0573">Peptidoglycan synthesis</keyword>
<keyword evidence="16" id="KW-1185">Reference proteome</keyword>
<dbReference type="RefSeq" id="WP_080626679.1">
    <property type="nucleotide sequence ID" value="NZ_CP012839.1"/>
</dbReference>
<dbReference type="InterPro" id="IPR050068">
    <property type="entry name" value="MurA_subfamily"/>
</dbReference>
<evidence type="ECO:0000256" key="11">
    <source>
        <dbReference type="ARBA" id="ARBA00038367"/>
    </source>
</evidence>
<organism evidence="15 16">
    <name type="scientific">Candidatus Riesia pediculischaeffi</name>
    <dbReference type="NCBI Taxonomy" id="428411"/>
    <lineage>
        <taxon>Bacteria</taxon>
        <taxon>Pseudomonadati</taxon>
        <taxon>Pseudomonadota</taxon>
        <taxon>Gammaproteobacteria</taxon>
        <taxon>Enterobacterales</taxon>
        <taxon>Enterobacteriaceae</taxon>
        <taxon>Candidatus Riesia</taxon>
    </lineage>
</organism>
<feature type="binding site" evidence="13">
    <location>
        <begin position="22"/>
        <end position="23"/>
    </location>
    <ligand>
        <name>phosphoenolpyruvate</name>
        <dbReference type="ChEBI" id="CHEBI:58702"/>
    </ligand>
</feature>
<feature type="binding site" evidence="13">
    <location>
        <position position="92"/>
    </location>
    <ligand>
        <name>UDP-N-acetyl-alpha-D-glucosamine</name>
        <dbReference type="ChEBI" id="CHEBI:57705"/>
    </ligand>
</feature>
<comment type="caution">
    <text evidence="13">Lacks conserved residue(s) required for the propagation of feature annotation.</text>
</comment>
<evidence type="ECO:0000256" key="13">
    <source>
        <dbReference type="HAMAP-Rule" id="MF_00111"/>
    </source>
</evidence>
<evidence type="ECO:0000256" key="3">
    <source>
        <dbReference type="ARBA" id="ARBA00022490"/>
    </source>
</evidence>
<evidence type="ECO:0000259" key="14">
    <source>
        <dbReference type="Pfam" id="PF00275"/>
    </source>
</evidence>
<dbReference type="GO" id="GO:0051301">
    <property type="term" value="P:cell division"/>
    <property type="evidence" value="ECO:0007669"/>
    <property type="project" value="UniProtKB-KW"/>
</dbReference>
<evidence type="ECO:0000256" key="7">
    <source>
        <dbReference type="ARBA" id="ARBA00022984"/>
    </source>
</evidence>
<evidence type="ECO:0000256" key="10">
    <source>
        <dbReference type="ARBA" id="ARBA00023317"/>
    </source>
</evidence>
<feature type="binding site" evidence="13">
    <location>
        <position position="306"/>
    </location>
    <ligand>
        <name>UDP-N-acetyl-alpha-D-glucosamine</name>
        <dbReference type="ChEBI" id="CHEBI:57705"/>
    </ligand>
</feature>
<dbReference type="EMBL" id="CP012839">
    <property type="protein sequence ID" value="ARC53497.1"/>
    <property type="molecule type" value="Genomic_DNA"/>
</dbReference>
<dbReference type="GO" id="GO:0009252">
    <property type="term" value="P:peptidoglycan biosynthetic process"/>
    <property type="evidence" value="ECO:0007669"/>
    <property type="project" value="UniProtKB-UniRule"/>
</dbReference>
<dbReference type="GO" id="GO:0008760">
    <property type="term" value="F:UDP-N-acetylglucosamine 1-carboxyvinyltransferase activity"/>
    <property type="evidence" value="ECO:0007669"/>
    <property type="project" value="UniProtKB-UniRule"/>
</dbReference>
<comment type="pathway">
    <text evidence="2 13">Cell wall biogenesis; peptidoglycan biosynthesis.</text>
</comment>
<dbReference type="EC" id="2.5.1.7" evidence="13"/>
<name>A0A1V0HKW5_9ENTR</name>
<evidence type="ECO:0000256" key="9">
    <source>
        <dbReference type="ARBA" id="ARBA00023316"/>
    </source>
</evidence>
<evidence type="ECO:0000256" key="8">
    <source>
        <dbReference type="ARBA" id="ARBA00023306"/>
    </source>
</evidence>
<dbReference type="Pfam" id="PF00275">
    <property type="entry name" value="EPSP_synthase"/>
    <property type="match status" value="1"/>
</dbReference>
<dbReference type="CDD" id="cd01555">
    <property type="entry name" value="UdpNAET"/>
    <property type="match status" value="1"/>
</dbReference>
<dbReference type="GO" id="GO:0019277">
    <property type="term" value="P:UDP-N-acetylgalactosamine biosynthetic process"/>
    <property type="evidence" value="ECO:0007669"/>
    <property type="project" value="InterPro"/>
</dbReference>
<dbReference type="InterPro" id="IPR036968">
    <property type="entry name" value="Enolpyruvate_Tfrase_sf"/>
</dbReference>
<keyword evidence="3 13" id="KW-0963">Cytoplasm</keyword>
<dbReference type="GO" id="GO:0008360">
    <property type="term" value="P:regulation of cell shape"/>
    <property type="evidence" value="ECO:0007669"/>
    <property type="project" value="UniProtKB-KW"/>
</dbReference>
<keyword evidence="8 13" id="KW-0131">Cell cycle</keyword>
<sequence length="418" mass="45424">MSIFQLDGPTRLKGTVFISGSKNSALPILFASLLANDSVTLYNVPKIKDVEIAVKIITNFGARITLKEQHISIETSSIKDFYVPHGLSKSIRASILALSPLIARFGKGRIFFPGGCQIGKRPIDLHIDGLKKMGVIIEIKRDELIAYLKKKLTGAEIFMRTTSVGATISILIAAVTAIGKTVIKNAACEPEIVDTANFLNSIGAKITGAGTDEIKIEGVEILKGGKYRISSDRIETGTFLVAASISKGSITCRNTNPSLLGDVILKLRQTGANVQTGKDWIKLDTHGKRPRAVSFVTSPYPGFPTDMQAQFTLLNLIAIGKSVITETIFENRFMHVSELVRMGANAFIERNQVFCCGVKRLIGKNVSCNDLRGSVSLVLAGCIADGRTNVRNIHHIDRGYENIEIKLRSVGAKIKRIS</sequence>
<keyword evidence="4 13" id="KW-0132">Cell division</keyword>
<dbReference type="Proteomes" id="UP000242793">
    <property type="component" value="Chromosome"/>
</dbReference>
<dbReference type="Gene3D" id="3.65.10.10">
    <property type="entry name" value="Enolpyruvate transferase domain"/>
    <property type="match status" value="2"/>
</dbReference>
<evidence type="ECO:0000313" key="16">
    <source>
        <dbReference type="Proteomes" id="UP000242793"/>
    </source>
</evidence>
<accession>A0A1V0HKW5</accession>
<keyword evidence="10 13" id="KW-0670">Pyruvate</keyword>
<evidence type="ECO:0000256" key="5">
    <source>
        <dbReference type="ARBA" id="ARBA00022679"/>
    </source>
</evidence>
<feature type="binding site" evidence="13">
    <location>
        <position position="328"/>
    </location>
    <ligand>
        <name>UDP-N-acetyl-alpha-D-glucosamine</name>
        <dbReference type="ChEBI" id="CHEBI:57705"/>
    </ligand>
</feature>
<evidence type="ECO:0000256" key="4">
    <source>
        <dbReference type="ARBA" id="ARBA00022618"/>
    </source>
</evidence>
<gene>
    <name evidence="13" type="primary">murA</name>
    <name evidence="15" type="ORF">AOQ87_02525</name>
</gene>
<feature type="domain" description="Enolpyruvate transferase" evidence="14">
    <location>
        <begin position="7"/>
        <end position="407"/>
    </location>
</feature>
<dbReference type="InterPro" id="IPR013792">
    <property type="entry name" value="RNA3'P_cycl/enolpyr_Trfase_a/b"/>
</dbReference>
<dbReference type="UniPathway" id="UPA00219"/>
<dbReference type="AlphaFoldDB" id="A0A1V0HKW5"/>
<dbReference type="NCBIfam" id="TIGR01072">
    <property type="entry name" value="murA"/>
    <property type="match status" value="1"/>
</dbReference>
<dbReference type="HAMAP" id="MF_00111">
    <property type="entry name" value="MurA"/>
    <property type="match status" value="1"/>
</dbReference>
<dbReference type="GO" id="GO:0071555">
    <property type="term" value="P:cell wall organization"/>
    <property type="evidence" value="ECO:0007669"/>
    <property type="project" value="UniProtKB-KW"/>
</dbReference>
<dbReference type="STRING" id="428411.AOQ87_02525"/>
<keyword evidence="6 13" id="KW-0133">Cell shape</keyword>
<comment type="similarity">
    <text evidence="11 13">Belongs to the EPSP synthase family. MurA subfamily.</text>
</comment>
<evidence type="ECO:0000256" key="6">
    <source>
        <dbReference type="ARBA" id="ARBA00022960"/>
    </source>
</evidence>
<dbReference type="PANTHER" id="PTHR43783:SF1">
    <property type="entry name" value="UDP-N-ACETYLGLUCOSAMINE 1-CARBOXYVINYLTRANSFERASE"/>
    <property type="match status" value="1"/>
</dbReference>
<feature type="active site" description="Proton donor" evidence="13">
    <location>
        <position position="116"/>
    </location>
</feature>
<comment type="function">
    <text evidence="13">Cell wall formation. Adds enolpyruvyl to UDP-N-acetylglucosamine.</text>
</comment>
<keyword evidence="5 13" id="KW-0808">Transferase</keyword>
<dbReference type="KEGG" id="rped:AOQ87_02525"/>
<reference evidence="15 16" key="1">
    <citation type="submission" date="2015-10" db="EMBL/GenBank/DDBJ databases">
        <title>Survey of human and primate louse endosymbionts.</title>
        <authorList>
            <person name="Boyd B.M."/>
        </authorList>
    </citation>
    <scope>NUCLEOTIDE SEQUENCE [LARGE SCALE GENOMIC DNA]</scope>
    <source>
        <strain evidence="15 16">PTSK</strain>
    </source>
</reference>
<evidence type="ECO:0000256" key="2">
    <source>
        <dbReference type="ARBA" id="ARBA00004752"/>
    </source>
</evidence>
<dbReference type="PANTHER" id="PTHR43783">
    <property type="entry name" value="UDP-N-ACETYLGLUCOSAMINE 1-CARBOXYVINYLTRANSFERASE"/>
    <property type="match status" value="1"/>
</dbReference>